<evidence type="ECO:0000313" key="2">
    <source>
        <dbReference type="EMBL" id="GAA1960159.1"/>
    </source>
</evidence>
<dbReference type="EMBL" id="BAAANN010000012">
    <property type="protein sequence ID" value="GAA1960159.1"/>
    <property type="molecule type" value="Genomic_DNA"/>
</dbReference>
<protein>
    <recommendedName>
        <fullName evidence="1">DUF397 domain-containing protein</fullName>
    </recommendedName>
</protein>
<feature type="domain" description="DUF397" evidence="1">
    <location>
        <begin position="10"/>
        <end position="61"/>
    </location>
</feature>
<sequence length="65" mass="7111">MSTPGPASRAWRKSSYSNGAQNCVEAADLLTGMAVRDSKQRDTGPELTFTRAGWNTFLNHIEPGR</sequence>
<dbReference type="Proteomes" id="UP001501116">
    <property type="component" value="Unassembled WGS sequence"/>
</dbReference>
<proteinExistence type="predicted"/>
<gene>
    <name evidence="2" type="ORF">GCM10009754_33400</name>
</gene>
<reference evidence="3" key="1">
    <citation type="journal article" date="2019" name="Int. J. Syst. Evol. Microbiol.">
        <title>The Global Catalogue of Microorganisms (GCM) 10K type strain sequencing project: providing services to taxonomists for standard genome sequencing and annotation.</title>
        <authorList>
            <consortium name="The Broad Institute Genomics Platform"/>
            <consortium name="The Broad Institute Genome Sequencing Center for Infectious Disease"/>
            <person name="Wu L."/>
            <person name="Ma J."/>
        </authorList>
    </citation>
    <scope>NUCLEOTIDE SEQUENCE [LARGE SCALE GENOMIC DNA]</scope>
    <source>
        <strain evidence="3">JCM 14545</strain>
    </source>
</reference>
<comment type="caution">
    <text evidence="2">The sequence shown here is derived from an EMBL/GenBank/DDBJ whole genome shotgun (WGS) entry which is preliminary data.</text>
</comment>
<accession>A0ABP5CCA6</accession>
<organism evidence="2 3">
    <name type="scientific">Amycolatopsis minnesotensis</name>
    <dbReference type="NCBI Taxonomy" id="337894"/>
    <lineage>
        <taxon>Bacteria</taxon>
        <taxon>Bacillati</taxon>
        <taxon>Actinomycetota</taxon>
        <taxon>Actinomycetes</taxon>
        <taxon>Pseudonocardiales</taxon>
        <taxon>Pseudonocardiaceae</taxon>
        <taxon>Amycolatopsis</taxon>
    </lineage>
</organism>
<evidence type="ECO:0000313" key="3">
    <source>
        <dbReference type="Proteomes" id="UP001501116"/>
    </source>
</evidence>
<dbReference type="RefSeq" id="WP_344418756.1">
    <property type="nucleotide sequence ID" value="NZ_BAAANN010000012.1"/>
</dbReference>
<keyword evidence="3" id="KW-1185">Reference proteome</keyword>
<dbReference type="Pfam" id="PF04149">
    <property type="entry name" value="DUF397"/>
    <property type="match status" value="1"/>
</dbReference>
<name>A0ABP5CCA6_9PSEU</name>
<evidence type="ECO:0000259" key="1">
    <source>
        <dbReference type="Pfam" id="PF04149"/>
    </source>
</evidence>
<dbReference type="InterPro" id="IPR007278">
    <property type="entry name" value="DUF397"/>
</dbReference>